<sequence length="92" mass="10681">MEQRCHWASVIAMPRSLCQPNLEDVERQKEAVKQHPERMRELNLEYGILYPAELRVVVDGKPLLFSDQKQLKQFLKRIVATGEHRNSPALAT</sequence>
<protein>
    <recommendedName>
        <fullName evidence="3">Iodothyronine deiodinase</fullName>
    </recommendedName>
</protein>
<gene>
    <name evidence="1" type="ORF">NDU88_010908</name>
</gene>
<comment type="caution">
    <text evidence="1">The sequence shown here is derived from an EMBL/GenBank/DDBJ whole genome shotgun (WGS) entry which is preliminary data.</text>
</comment>
<dbReference type="InterPro" id="IPR042566">
    <property type="entry name" value="L1_C"/>
</dbReference>
<keyword evidence="2" id="KW-1185">Reference proteome</keyword>
<dbReference type="Proteomes" id="UP001066276">
    <property type="component" value="Chromosome 6"/>
</dbReference>
<evidence type="ECO:0000313" key="1">
    <source>
        <dbReference type="EMBL" id="KAJ1144610.1"/>
    </source>
</evidence>
<proteinExistence type="predicted"/>
<organism evidence="1 2">
    <name type="scientific">Pleurodeles waltl</name>
    <name type="common">Iberian ribbed newt</name>
    <dbReference type="NCBI Taxonomy" id="8319"/>
    <lineage>
        <taxon>Eukaryota</taxon>
        <taxon>Metazoa</taxon>
        <taxon>Chordata</taxon>
        <taxon>Craniata</taxon>
        <taxon>Vertebrata</taxon>
        <taxon>Euteleostomi</taxon>
        <taxon>Amphibia</taxon>
        <taxon>Batrachia</taxon>
        <taxon>Caudata</taxon>
        <taxon>Salamandroidea</taxon>
        <taxon>Salamandridae</taxon>
        <taxon>Pleurodelinae</taxon>
        <taxon>Pleurodeles</taxon>
    </lineage>
</organism>
<reference evidence="1" key="1">
    <citation type="journal article" date="2022" name="bioRxiv">
        <title>Sequencing and chromosome-scale assembly of the giantPleurodeles waltlgenome.</title>
        <authorList>
            <person name="Brown T."/>
            <person name="Elewa A."/>
            <person name="Iarovenko S."/>
            <person name="Subramanian E."/>
            <person name="Araus A.J."/>
            <person name="Petzold A."/>
            <person name="Susuki M."/>
            <person name="Suzuki K.-i.T."/>
            <person name="Hayashi T."/>
            <person name="Toyoda A."/>
            <person name="Oliveira C."/>
            <person name="Osipova E."/>
            <person name="Leigh N.D."/>
            <person name="Simon A."/>
            <person name="Yun M.H."/>
        </authorList>
    </citation>
    <scope>NUCLEOTIDE SEQUENCE</scope>
    <source>
        <strain evidence="1">20211129_DDA</strain>
        <tissue evidence="1">Liver</tissue>
    </source>
</reference>
<dbReference type="EMBL" id="JANPWB010000010">
    <property type="protein sequence ID" value="KAJ1144610.1"/>
    <property type="molecule type" value="Genomic_DNA"/>
</dbReference>
<evidence type="ECO:0008006" key="3">
    <source>
        <dbReference type="Google" id="ProtNLM"/>
    </source>
</evidence>
<evidence type="ECO:0000313" key="2">
    <source>
        <dbReference type="Proteomes" id="UP001066276"/>
    </source>
</evidence>
<accession>A0AAV7QZI3</accession>
<name>A0AAV7QZI3_PLEWA</name>
<dbReference type="Gene3D" id="3.30.250.20">
    <property type="entry name" value="L1 transposable element, C-terminal domain"/>
    <property type="match status" value="1"/>
</dbReference>
<dbReference type="AlphaFoldDB" id="A0AAV7QZI3"/>